<evidence type="ECO:0000313" key="14">
    <source>
        <dbReference type="EMBL" id="RVT51508.1"/>
    </source>
</evidence>
<evidence type="ECO:0000259" key="13">
    <source>
        <dbReference type="PROSITE" id="PS50109"/>
    </source>
</evidence>
<dbReference type="OrthoDB" id="8554694at2"/>
<dbReference type="EMBL" id="SACT01000003">
    <property type="protein sequence ID" value="RVT51508.1"/>
    <property type="molecule type" value="Genomic_DNA"/>
</dbReference>
<keyword evidence="5" id="KW-0808">Transferase</keyword>
<evidence type="ECO:0000256" key="8">
    <source>
        <dbReference type="ARBA" id="ARBA00022777"/>
    </source>
</evidence>
<gene>
    <name evidence="14" type="ORF">ENE75_11835</name>
</gene>
<keyword evidence="7" id="KW-0547">Nucleotide-binding</keyword>
<dbReference type="Gene3D" id="1.20.5.1040">
    <property type="entry name" value="Sensor protein qsec"/>
    <property type="match status" value="1"/>
</dbReference>
<dbReference type="SUPFAM" id="SSF47384">
    <property type="entry name" value="Homodimeric domain of signal transducing histidine kinase"/>
    <property type="match status" value="1"/>
</dbReference>
<dbReference type="EC" id="2.7.13.3" evidence="3"/>
<evidence type="ECO:0000313" key="15">
    <source>
        <dbReference type="Proteomes" id="UP000288178"/>
    </source>
</evidence>
<evidence type="ECO:0000256" key="10">
    <source>
        <dbReference type="ARBA" id="ARBA00022989"/>
    </source>
</evidence>
<dbReference type="InterPro" id="IPR005467">
    <property type="entry name" value="His_kinase_dom"/>
</dbReference>
<dbReference type="InterPro" id="IPR003594">
    <property type="entry name" value="HATPase_dom"/>
</dbReference>
<dbReference type="CDD" id="cd00082">
    <property type="entry name" value="HisKA"/>
    <property type="match status" value="1"/>
</dbReference>
<evidence type="ECO:0000256" key="2">
    <source>
        <dbReference type="ARBA" id="ARBA00004141"/>
    </source>
</evidence>
<keyword evidence="10 12" id="KW-1133">Transmembrane helix</keyword>
<dbReference type="RefSeq" id="WP_128198509.1">
    <property type="nucleotide sequence ID" value="NZ_SACT01000003.1"/>
</dbReference>
<accession>A0A3S2TM64</accession>
<dbReference type="AlphaFoldDB" id="A0A3S2TM64"/>
<dbReference type="PROSITE" id="PS50109">
    <property type="entry name" value="HIS_KIN"/>
    <property type="match status" value="1"/>
</dbReference>
<keyword evidence="15" id="KW-1185">Reference proteome</keyword>
<keyword evidence="11" id="KW-0902">Two-component regulatory system</keyword>
<dbReference type="InterPro" id="IPR036097">
    <property type="entry name" value="HisK_dim/P_sf"/>
</dbReference>
<dbReference type="PANTHER" id="PTHR45436">
    <property type="entry name" value="SENSOR HISTIDINE KINASE YKOH"/>
    <property type="match status" value="1"/>
</dbReference>
<evidence type="ECO:0000256" key="1">
    <source>
        <dbReference type="ARBA" id="ARBA00000085"/>
    </source>
</evidence>
<evidence type="ECO:0000256" key="4">
    <source>
        <dbReference type="ARBA" id="ARBA00022553"/>
    </source>
</evidence>
<dbReference type="PANTHER" id="PTHR45436:SF14">
    <property type="entry name" value="SENSOR PROTEIN QSEC"/>
    <property type="match status" value="1"/>
</dbReference>
<evidence type="ECO:0000256" key="3">
    <source>
        <dbReference type="ARBA" id="ARBA00012438"/>
    </source>
</evidence>
<keyword evidence="12" id="KW-0472">Membrane</keyword>
<comment type="catalytic activity">
    <reaction evidence="1">
        <text>ATP + protein L-histidine = ADP + protein N-phospho-L-histidine.</text>
        <dbReference type="EC" id="2.7.13.3"/>
    </reaction>
</comment>
<evidence type="ECO:0000256" key="7">
    <source>
        <dbReference type="ARBA" id="ARBA00022741"/>
    </source>
</evidence>
<keyword evidence="9" id="KW-0067">ATP-binding</keyword>
<dbReference type="GO" id="GO:0005886">
    <property type="term" value="C:plasma membrane"/>
    <property type="evidence" value="ECO:0007669"/>
    <property type="project" value="TreeGrafter"/>
</dbReference>
<dbReference type="InterPro" id="IPR003661">
    <property type="entry name" value="HisK_dim/P_dom"/>
</dbReference>
<feature type="transmembrane region" description="Helical" evidence="12">
    <location>
        <begin position="158"/>
        <end position="183"/>
    </location>
</feature>
<keyword evidence="8 14" id="KW-0418">Kinase</keyword>
<dbReference type="Pfam" id="PF00512">
    <property type="entry name" value="HisKA"/>
    <property type="match status" value="1"/>
</dbReference>
<dbReference type="SUPFAM" id="SSF55874">
    <property type="entry name" value="ATPase domain of HSP90 chaperone/DNA topoisomerase II/histidine kinase"/>
    <property type="match status" value="1"/>
</dbReference>
<dbReference type="Proteomes" id="UP000288178">
    <property type="component" value="Unassembled WGS sequence"/>
</dbReference>
<dbReference type="GO" id="GO:0005524">
    <property type="term" value="F:ATP binding"/>
    <property type="evidence" value="ECO:0007669"/>
    <property type="project" value="UniProtKB-KW"/>
</dbReference>
<evidence type="ECO:0000256" key="12">
    <source>
        <dbReference type="SAM" id="Phobius"/>
    </source>
</evidence>
<proteinExistence type="predicted"/>
<dbReference type="Pfam" id="PF02518">
    <property type="entry name" value="HATPase_c"/>
    <property type="match status" value="1"/>
</dbReference>
<evidence type="ECO:0000256" key="9">
    <source>
        <dbReference type="ARBA" id="ARBA00022840"/>
    </source>
</evidence>
<sequence length="451" mass="48023">MSTPSLSRRLLVLVMALVGLTWIGAAVYTWIDVRHELDELFDGHLAQAAALLVVQAADFHEDDDDEVPESPVLHRYAPRVAFQVFHEDRLVRRSANAPVQPMVAAGARTDHGFARVRISGEPWRVFVARGAEQDVRVYVGEHEHARGAVLRAVLRGTLWPLALALPVLALAVAWGVHGGLAPLRRLGRTLAARVPGDVSPVGTPDAPAEMRPMLDALDGLFTRIATLIDGERRFTADAAHELRTPIAAIRAQAQVVLGAQDDAERRHALQSVLAGCDRATRLVAQLLALARVESTAAARADGTPTDLAALARRTVADLAPAALARQQTLGLESPAACPVPADETLLGVLLRNLVDNALRYSPPGAEVRVSVAAGGTLTVEDGGPGLDADARVHLGQRFYRADTAAASGAAGSGLGWSIVRRIAERERLLVDVDTSPALGGLRVRVTPRQNS</sequence>
<evidence type="ECO:0000256" key="11">
    <source>
        <dbReference type="ARBA" id="ARBA00023012"/>
    </source>
</evidence>
<organism evidence="14 15">
    <name type="scientific">Rubrivivax albus</name>
    <dbReference type="NCBI Taxonomy" id="2499835"/>
    <lineage>
        <taxon>Bacteria</taxon>
        <taxon>Pseudomonadati</taxon>
        <taxon>Pseudomonadota</taxon>
        <taxon>Betaproteobacteria</taxon>
        <taxon>Burkholderiales</taxon>
        <taxon>Sphaerotilaceae</taxon>
        <taxon>Rubrivivax</taxon>
    </lineage>
</organism>
<dbReference type="SMART" id="SM00388">
    <property type="entry name" value="HisKA"/>
    <property type="match status" value="1"/>
</dbReference>
<dbReference type="InterPro" id="IPR050428">
    <property type="entry name" value="TCS_sensor_his_kinase"/>
</dbReference>
<comment type="subcellular location">
    <subcellularLocation>
        <location evidence="2">Membrane</location>
        <topology evidence="2">Multi-pass membrane protein</topology>
    </subcellularLocation>
</comment>
<keyword evidence="6 12" id="KW-0812">Transmembrane</keyword>
<dbReference type="Gene3D" id="3.30.565.10">
    <property type="entry name" value="Histidine kinase-like ATPase, C-terminal domain"/>
    <property type="match status" value="1"/>
</dbReference>
<comment type="caution">
    <text evidence="14">The sequence shown here is derived from an EMBL/GenBank/DDBJ whole genome shotgun (WGS) entry which is preliminary data.</text>
</comment>
<protein>
    <recommendedName>
        <fullName evidence="3">histidine kinase</fullName>
        <ecNumber evidence="3">2.7.13.3</ecNumber>
    </recommendedName>
</protein>
<reference evidence="14 15" key="1">
    <citation type="submission" date="2019-01" db="EMBL/GenBank/DDBJ databases">
        <authorList>
            <person name="Chen W.-M."/>
        </authorList>
    </citation>
    <scope>NUCLEOTIDE SEQUENCE [LARGE SCALE GENOMIC DNA]</scope>
    <source>
        <strain evidence="14 15">ICH-3</strain>
    </source>
</reference>
<feature type="transmembrane region" description="Helical" evidence="12">
    <location>
        <begin position="12"/>
        <end position="31"/>
    </location>
</feature>
<keyword evidence="4" id="KW-0597">Phosphoprotein</keyword>
<dbReference type="CDD" id="cd00075">
    <property type="entry name" value="HATPase"/>
    <property type="match status" value="1"/>
</dbReference>
<evidence type="ECO:0000256" key="6">
    <source>
        <dbReference type="ARBA" id="ARBA00022692"/>
    </source>
</evidence>
<name>A0A3S2TM64_9BURK</name>
<evidence type="ECO:0000256" key="5">
    <source>
        <dbReference type="ARBA" id="ARBA00022679"/>
    </source>
</evidence>
<dbReference type="Gene3D" id="1.10.287.130">
    <property type="match status" value="1"/>
</dbReference>
<feature type="domain" description="Histidine kinase" evidence="13">
    <location>
        <begin position="237"/>
        <end position="451"/>
    </location>
</feature>
<dbReference type="InterPro" id="IPR036890">
    <property type="entry name" value="HATPase_C_sf"/>
</dbReference>
<dbReference type="InterPro" id="IPR013727">
    <property type="entry name" value="2CSK_N"/>
</dbReference>
<dbReference type="SMART" id="SM00387">
    <property type="entry name" value="HATPase_c"/>
    <property type="match status" value="1"/>
</dbReference>
<dbReference type="GO" id="GO:0000155">
    <property type="term" value="F:phosphorelay sensor kinase activity"/>
    <property type="evidence" value="ECO:0007669"/>
    <property type="project" value="InterPro"/>
</dbReference>
<dbReference type="Pfam" id="PF08521">
    <property type="entry name" value="2CSK_N"/>
    <property type="match status" value="1"/>
</dbReference>